<proteinExistence type="predicted"/>
<gene>
    <name evidence="9" type="ORF">EV696_10585</name>
</gene>
<dbReference type="OrthoDB" id="9772644at2"/>
<feature type="compositionally biased region" description="Polar residues" evidence="5">
    <location>
        <begin position="453"/>
        <end position="463"/>
    </location>
</feature>
<keyword evidence="2 6" id="KW-0812">Transmembrane</keyword>
<evidence type="ECO:0000256" key="1">
    <source>
        <dbReference type="ARBA" id="ARBA00004141"/>
    </source>
</evidence>
<evidence type="ECO:0000256" key="4">
    <source>
        <dbReference type="ARBA" id="ARBA00023136"/>
    </source>
</evidence>
<feature type="domain" description="O-antigen ligase-related" evidence="7">
    <location>
        <begin position="201"/>
        <end position="361"/>
    </location>
</feature>
<comment type="subcellular location">
    <subcellularLocation>
        <location evidence="1">Membrane</location>
        <topology evidence="1">Multi-pass membrane protein</topology>
    </subcellularLocation>
</comment>
<dbReference type="EMBL" id="SNYM01000005">
    <property type="protein sequence ID" value="TDQ49111.1"/>
    <property type="molecule type" value="Genomic_DNA"/>
</dbReference>
<evidence type="ECO:0000313" key="9">
    <source>
        <dbReference type="EMBL" id="TDQ49111.1"/>
    </source>
</evidence>
<keyword evidence="4 6" id="KW-0472">Membrane</keyword>
<feature type="transmembrane region" description="Helical" evidence="6">
    <location>
        <begin position="6"/>
        <end position="33"/>
    </location>
</feature>
<reference evidence="9 10" key="1">
    <citation type="submission" date="2019-03" db="EMBL/GenBank/DDBJ databases">
        <title>Genomic Encyclopedia of Type Strains, Phase IV (KMG-IV): sequencing the most valuable type-strain genomes for metagenomic binning, comparative biology and taxonomic classification.</title>
        <authorList>
            <person name="Goeker M."/>
        </authorList>
    </citation>
    <scope>NUCLEOTIDE SEQUENCE [LARGE SCALE GENOMIC DNA]</scope>
    <source>
        <strain evidence="9 10">DSM 103792</strain>
    </source>
</reference>
<evidence type="ECO:0000313" key="10">
    <source>
        <dbReference type="Proteomes" id="UP000295375"/>
    </source>
</evidence>
<dbReference type="PANTHER" id="PTHR37422">
    <property type="entry name" value="TEICHURONIC ACID BIOSYNTHESIS PROTEIN TUAE"/>
    <property type="match status" value="1"/>
</dbReference>
<dbReference type="InterPro" id="IPR017528">
    <property type="entry name" value="CHP03097O-antigen_lig-rel"/>
</dbReference>
<accession>A0A4R6UQ19</accession>
<comment type="caution">
    <text evidence="9">The sequence shown here is derived from an EMBL/GenBank/DDBJ whole genome shotgun (WGS) entry which is preliminary data.</text>
</comment>
<feature type="transmembrane region" description="Helical" evidence="6">
    <location>
        <begin position="385"/>
        <end position="407"/>
    </location>
</feature>
<dbReference type="PANTHER" id="PTHR37422:SF13">
    <property type="entry name" value="LIPOPOLYSACCHARIDE BIOSYNTHESIS PROTEIN PA4999-RELATED"/>
    <property type="match status" value="1"/>
</dbReference>
<evidence type="ECO:0000259" key="7">
    <source>
        <dbReference type="Pfam" id="PF04932"/>
    </source>
</evidence>
<dbReference type="Pfam" id="PF04932">
    <property type="entry name" value="Wzy_C"/>
    <property type="match status" value="1"/>
</dbReference>
<keyword evidence="9" id="KW-0436">Ligase</keyword>
<dbReference type="Proteomes" id="UP000295375">
    <property type="component" value="Unassembled WGS sequence"/>
</dbReference>
<dbReference type="AlphaFoldDB" id="A0A4R6UQ19"/>
<feature type="transmembrane region" description="Helical" evidence="6">
    <location>
        <begin position="70"/>
        <end position="92"/>
    </location>
</feature>
<feature type="region of interest" description="Disordered" evidence="5">
    <location>
        <begin position="439"/>
        <end position="463"/>
    </location>
</feature>
<evidence type="ECO:0000259" key="8">
    <source>
        <dbReference type="Pfam" id="PF19358"/>
    </source>
</evidence>
<dbReference type="InterPro" id="IPR045979">
    <property type="entry name" value="DUF5935"/>
</dbReference>
<organism evidence="9 10">
    <name type="scientific">Permianibacter aggregans</name>
    <dbReference type="NCBI Taxonomy" id="1510150"/>
    <lineage>
        <taxon>Bacteria</taxon>
        <taxon>Pseudomonadati</taxon>
        <taxon>Pseudomonadota</taxon>
        <taxon>Gammaproteobacteria</taxon>
        <taxon>Pseudomonadales</taxon>
        <taxon>Pseudomonadaceae</taxon>
        <taxon>Permianibacter</taxon>
    </lineage>
</organism>
<protein>
    <submittedName>
        <fullName evidence="9">Putative O-glycosylation ligase (Exosortase A-associated)</fullName>
    </submittedName>
</protein>
<dbReference type="InterPro" id="IPR007016">
    <property type="entry name" value="O-antigen_ligase-rel_domated"/>
</dbReference>
<feature type="transmembrane region" description="Helical" evidence="6">
    <location>
        <begin position="126"/>
        <end position="147"/>
    </location>
</feature>
<keyword evidence="3 6" id="KW-1133">Transmembrane helix</keyword>
<dbReference type="Pfam" id="PF19358">
    <property type="entry name" value="DUF5935"/>
    <property type="match status" value="1"/>
</dbReference>
<dbReference type="NCBIfam" id="TIGR03097">
    <property type="entry name" value="PEP_O_lig_1"/>
    <property type="match status" value="1"/>
</dbReference>
<dbReference type="GO" id="GO:0016874">
    <property type="term" value="F:ligase activity"/>
    <property type="evidence" value="ECO:0007669"/>
    <property type="project" value="UniProtKB-KW"/>
</dbReference>
<feature type="transmembrane region" description="Helical" evidence="6">
    <location>
        <begin position="197"/>
        <end position="230"/>
    </location>
</feature>
<evidence type="ECO:0000256" key="6">
    <source>
        <dbReference type="SAM" id="Phobius"/>
    </source>
</evidence>
<dbReference type="RefSeq" id="WP_133589440.1">
    <property type="nucleotide sequence ID" value="NZ_CP037953.1"/>
</dbReference>
<dbReference type="GO" id="GO:0016020">
    <property type="term" value="C:membrane"/>
    <property type="evidence" value="ECO:0007669"/>
    <property type="project" value="UniProtKB-SubCell"/>
</dbReference>
<feature type="transmembrane region" description="Helical" evidence="6">
    <location>
        <begin position="354"/>
        <end position="373"/>
    </location>
</feature>
<feature type="domain" description="DUF5935" evidence="8">
    <location>
        <begin position="1"/>
        <end position="186"/>
    </location>
</feature>
<name>A0A4R6UQ19_9GAMM</name>
<sequence length="463" mass="52199">MRDYFFLLLIASGLPVILFRPFFGLLMWCWVAYMLPHKLGWGMIAHWPIAAAVGALALLAWLFSKEPKKIPINAIVVVYFTMMLWWVASYFINERTPYAIQQFDKVMKIQLFTVLTMIMVNSKQRLNALVAVISLSIAFFGVKGGIFTLLSGGGDRVWGPPSGFFEGNNELGLTLLTILPLLRYLQTEANQVWQKHALTASMLLCFIAALGTHSRGALVAAAAMSVFFWWRSDKKLPIAVVGLVLIPFLYFFMPSEWHERMATIKVEKTESALLRPINTSTWCGKMTAIVQSHDPSAGGRINAWCYAFNRAQDEVFGGGFDAFNPKDFHRWAPDAYDFHDAHSIYFKILGEHGFIGFGLFMTLLLMAFFKAGSLRKKARLRNETWAFNFASMLQVSMVSFGTGGLFLGLCYFDLLYHLIAMVVVLDVLMRQPVTVSATVESKPEEPARPRFANSLTTSRETPR</sequence>
<feature type="transmembrane region" description="Helical" evidence="6">
    <location>
        <begin position="45"/>
        <end position="64"/>
    </location>
</feature>
<dbReference type="InterPro" id="IPR051533">
    <property type="entry name" value="WaaL-like"/>
</dbReference>
<keyword evidence="10" id="KW-1185">Reference proteome</keyword>
<evidence type="ECO:0000256" key="2">
    <source>
        <dbReference type="ARBA" id="ARBA00022692"/>
    </source>
</evidence>
<feature type="transmembrane region" description="Helical" evidence="6">
    <location>
        <begin position="236"/>
        <end position="253"/>
    </location>
</feature>
<evidence type="ECO:0000256" key="3">
    <source>
        <dbReference type="ARBA" id="ARBA00022989"/>
    </source>
</evidence>
<evidence type="ECO:0000256" key="5">
    <source>
        <dbReference type="SAM" id="MobiDB-lite"/>
    </source>
</evidence>